<gene>
    <name evidence="1" type="ORF">B0T25DRAFT_516467</name>
</gene>
<reference evidence="1" key="1">
    <citation type="journal article" date="2023" name="Mol. Phylogenet. Evol.">
        <title>Genome-scale phylogeny and comparative genomics of the fungal order Sordariales.</title>
        <authorList>
            <person name="Hensen N."/>
            <person name="Bonometti L."/>
            <person name="Westerberg I."/>
            <person name="Brannstrom I.O."/>
            <person name="Guillou S."/>
            <person name="Cros-Aarteil S."/>
            <person name="Calhoun S."/>
            <person name="Haridas S."/>
            <person name="Kuo A."/>
            <person name="Mondo S."/>
            <person name="Pangilinan J."/>
            <person name="Riley R."/>
            <person name="LaButti K."/>
            <person name="Andreopoulos B."/>
            <person name="Lipzen A."/>
            <person name="Chen C."/>
            <person name="Yan M."/>
            <person name="Daum C."/>
            <person name="Ng V."/>
            <person name="Clum A."/>
            <person name="Steindorff A."/>
            <person name="Ohm R.A."/>
            <person name="Martin F."/>
            <person name="Silar P."/>
            <person name="Natvig D.O."/>
            <person name="Lalanne C."/>
            <person name="Gautier V."/>
            <person name="Ament-Velasquez S.L."/>
            <person name="Kruys A."/>
            <person name="Hutchinson M.I."/>
            <person name="Powell A.J."/>
            <person name="Barry K."/>
            <person name="Miller A.N."/>
            <person name="Grigoriev I.V."/>
            <person name="Debuchy R."/>
            <person name="Gladieux P."/>
            <person name="Hiltunen Thoren M."/>
            <person name="Johannesson H."/>
        </authorList>
    </citation>
    <scope>NUCLEOTIDE SEQUENCE</scope>
    <source>
        <strain evidence="1">CBS 955.72</strain>
    </source>
</reference>
<reference evidence="1" key="2">
    <citation type="submission" date="2023-06" db="EMBL/GenBank/DDBJ databases">
        <authorList>
            <consortium name="Lawrence Berkeley National Laboratory"/>
            <person name="Haridas S."/>
            <person name="Hensen N."/>
            <person name="Bonometti L."/>
            <person name="Westerberg I."/>
            <person name="Brannstrom I.O."/>
            <person name="Guillou S."/>
            <person name="Cros-Aarteil S."/>
            <person name="Calhoun S."/>
            <person name="Kuo A."/>
            <person name="Mondo S."/>
            <person name="Pangilinan J."/>
            <person name="Riley R."/>
            <person name="Labutti K."/>
            <person name="Andreopoulos B."/>
            <person name="Lipzen A."/>
            <person name="Chen C."/>
            <person name="Yanf M."/>
            <person name="Daum C."/>
            <person name="Ng V."/>
            <person name="Clum A."/>
            <person name="Steindorff A."/>
            <person name="Ohm R."/>
            <person name="Martin F."/>
            <person name="Silar P."/>
            <person name="Natvig D."/>
            <person name="Lalanne C."/>
            <person name="Gautier V."/>
            <person name="Ament-Velasquez S.L."/>
            <person name="Kruys A."/>
            <person name="Hutchinson M.I."/>
            <person name="Powell A.J."/>
            <person name="Barry K."/>
            <person name="Miller A.N."/>
            <person name="Grigoriev I.V."/>
            <person name="Debuchy R."/>
            <person name="Gladieux P."/>
            <person name="Thoren M.H."/>
            <person name="Johannesson H."/>
        </authorList>
    </citation>
    <scope>NUCLEOTIDE SEQUENCE</scope>
    <source>
        <strain evidence="1">CBS 955.72</strain>
    </source>
</reference>
<sequence length="138" mass="14609">MLRRRRCIISLAARRDRMFAAIRNRPSSDACVPTGQVVCAASAPASAHPAALHMQSIPISSHFIMLTMRTGSIGPAECVVVAVVVIPSPASSLRSDLGDRFIMGLPNPDMAASLATTEPASPQNTSPRHLIALVVSRL</sequence>
<name>A0AAJ0MFY5_9PEZI</name>
<comment type="caution">
    <text evidence="1">The sequence shown here is derived from an EMBL/GenBank/DDBJ whole genome shotgun (WGS) entry which is preliminary data.</text>
</comment>
<dbReference type="AlphaFoldDB" id="A0AAJ0MFY5"/>
<protein>
    <submittedName>
        <fullName evidence="1">Uncharacterized protein</fullName>
    </submittedName>
</protein>
<accession>A0AAJ0MFY5</accession>
<evidence type="ECO:0000313" key="2">
    <source>
        <dbReference type="Proteomes" id="UP001275084"/>
    </source>
</evidence>
<dbReference type="EMBL" id="JAUIQD010000003">
    <property type="protein sequence ID" value="KAK3356938.1"/>
    <property type="molecule type" value="Genomic_DNA"/>
</dbReference>
<proteinExistence type="predicted"/>
<organism evidence="1 2">
    <name type="scientific">Lasiosphaeria hispida</name>
    <dbReference type="NCBI Taxonomy" id="260671"/>
    <lineage>
        <taxon>Eukaryota</taxon>
        <taxon>Fungi</taxon>
        <taxon>Dikarya</taxon>
        <taxon>Ascomycota</taxon>
        <taxon>Pezizomycotina</taxon>
        <taxon>Sordariomycetes</taxon>
        <taxon>Sordariomycetidae</taxon>
        <taxon>Sordariales</taxon>
        <taxon>Lasiosphaeriaceae</taxon>
        <taxon>Lasiosphaeria</taxon>
    </lineage>
</organism>
<keyword evidence="2" id="KW-1185">Reference proteome</keyword>
<evidence type="ECO:0000313" key="1">
    <source>
        <dbReference type="EMBL" id="KAK3356938.1"/>
    </source>
</evidence>
<dbReference type="Proteomes" id="UP001275084">
    <property type="component" value="Unassembled WGS sequence"/>
</dbReference>